<organism evidence="4 5">
    <name type="scientific">Streptomyces ureilyticus</name>
    <dbReference type="NCBI Taxonomy" id="1775131"/>
    <lineage>
        <taxon>Bacteria</taxon>
        <taxon>Bacillati</taxon>
        <taxon>Actinomycetota</taxon>
        <taxon>Actinomycetes</taxon>
        <taxon>Kitasatosporales</taxon>
        <taxon>Streptomycetaceae</taxon>
        <taxon>Streptomyces</taxon>
    </lineage>
</organism>
<dbReference type="InterPro" id="IPR015424">
    <property type="entry name" value="PyrdxlP-dep_Trfase"/>
</dbReference>
<keyword evidence="4" id="KW-0032">Aminotransferase</keyword>
<evidence type="ECO:0000256" key="3">
    <source>
        <dbReference type="RuleBase" id="RU003560"/>
    </source>
</evidence>
<comment type="caution">
    <text evidence="4">The sequence shown here is derived from an EMBL/GenBank/DDBJ whole genome shotgun (WGS) entry which is preliminary data.</text>
</comment>
<evidence type="ECO:0000313" key="5">
    <source>
        <dbReference type="Proteomes" id="UP001518140"/>
    </source>
</evidence>
<sequence length="419" mass="44328">MTGSLWPMMMPLAEADDDTICVVGTAGHRIRYADGNEVLCGTSGLWNANLGYGNEVIARAIAETLRTHSYAGIFRYENAPAREAADRLLAAHAHDYARVIFSVSGGTANDLVMKLARQYHELGGEPGRKLVVGLKDGYHGLTFGAHALTGEDLGQRGYGVDTRLVRHVPANDEEALRKLFAAVGRQVAAVVVEPQLGNGAVELTASFLEQLGALADDSGALLVADEVATGFGRTGEMFASDTWQRPADLVIASKGLTNGTMPASALLVNERIAARFQSTESLLLHGETQAGTAVTAAAVTATLDEFDRLKAVESGRAVAVALDARLATWQSTDERVRVVRGRGCFRAVELADPLEAGAPLPPRYVPGLIRHIRRAGAQVHGGPHGIQLIPALTYSAAEVDELLTAVRAGLDAHTETATA</sequence>
<accession>A0ABX0E208</accession>
<dbReference type="InterPro" id="IPR005814">
    <property type="entry name" value="Aminotrans_3"/>
</dbReference>
<evidence type="ECO:0000313" key="4">
    <source>
        <dbReference type="EMBL" id="NGO46568.1"/>
    </source>
</evidence>
<reference evidence="4 5" key="1">
    <citation type="submission" date="2020-02" db="EMBL/GenBank/DDBJ databases">
        <title>Whole-genome analyses of novel actinobacteria.</title>
        <authorList>
            <person name="Sahin N."/>
            <person name="Tokatli A."/>
        </authorList>
    </citation>
    <scope>NUCLEOTIDE SEQUENCE [LARGE SCALE GENOMIC DNA]</scope>
    <source>
        <strain evidence="4 5">YC419</strain>
    </source>
</reference>
<dbReference type="RefSeq" id="WP_165343097.1">
    <property type="nucleotide sequence ID" value="NZ_JAAKZX010000133.1"/>
</dbReference>
<dbReference type="EMBL" id="JAAKZX010000133">
    <property type="protein sequence ID" value="NGO46568.1"/>
    <property type="molecule type" value="Genomic_DNA"/>
</dbReference>
<dbReference type="InterPro" id="IPR049704">
    <property type="entry name" value="Aminotrans_3_PPA_site"/>
</dbReference>
<dbReference type="NCBIfam" id="NF041821">
    <property type="entry name" value="daptide_amino"/>
    <property type="match status" value="1"/>
</dbReference>
<name>A0ABX0E208_9ACTN</name>
<dbReference type="Proteomes" id="UP001518140">
    <property type="component" value="Unassembled WGS sequence"/>
</dbReference>
<proteinExistence type="inferred from homology"/>
<dbReference type="InterPro" id="IPR015421">
    <property type="entry name" value="PyrdxlP-dep_Trfase_major"/>
</dbReference>
<gene>
    <name evidence="4" type="ORF">G6048_32035</name>
</gene>
<dbReference type="GO" id="GO:0008483">
    <property type="term" value="F:transaminase activity"/>
    <property type="evidence" value="ECO:0007669"/>
    <property type="project" value="UniProtKB-KW"/>
</dbReference>
<dbReference type="Pfam" id="PF00202">
    <property type="entry name" value="Aminotran_3"/>
    <property type="match status" value="1"/>
</dbReference>
<dbReference type="InterPro" id="IPR049691">
    <property type="entry name" value="Daptide_aminotransferase"/>
</dbReference>
<dbReference type="InterPro" id="IPR015422">
    <property type="entry name" value="PyrdxlP-dep_Trfase_small"/>
</dbReference>
<dbReference type="Gene3D" id="3.90.1150.10">
    <property type="entry name" value="Aspartate Aminotransferase, domain 1"/>
    <property type="match status" value="1"/>
</dbReference>
<dbReference type="PANTHER" id="PTHR43094">
    <property type="entry name" value="AMINOTRANSFERASE"/>
    <property type="match status" value="1"/>
</dbReference>
<comment type="similarity">
    <text evidence="1 3">Belongs to the class-III pyridoxal-phosphate-dependent aminotransferase family.</text>
</comment>
<protein>
    <submittedName>
        <fullName evidence="4">Aspartate aminotransferase family protein</fullName>
    </submittedName>
</protein>
<dbReference type="Gene3D" id="3.40.640.10">
    <property type="entry name" value="Type I PLP-dependent aspartate aminotransferase-like (Major domain)"/>
    <property type="match status" value="1"/>
</dbReference>
<evidence type="ECO:0000256" key="1">
    <source>
        <dbReference type="ARBA" id="ARBA00008954"/>
    </source>
</evidence>
<dbReference type="PROSITE" id="PS00600">
    <property type="entry name" value="AA_TRANSFER_CLASS_3"/>
    <property type="match status" value="1"/>
</dbReference>
<evidence type="ECO:0000256" key="2">
    <source>
        <dbReference type="ARBA" id="ARBA00022898"/>
    </source>
</evidence>
<keyword evidence="5" id="KW-1185">Reference proteome</keyword>
<dbReference type="SUPFAM" id="SSF53383">
    <property type="entry name" value="PLP-dependent transferases"/>
    <property type="match status" value="1"/>
</dbReference>
<keyword evidence="4" id="KW-0808">Transferase</keyword>
<dbReference type="PANTHER" id="PTHR43094:SF1">
    <property type="entry name" value="AMINOTRANSFERASE CLASS-III"/>
    <property type="match status" value="1"/>
</dbReference>
<keyword evidence="2 3" id="KW-0663">Pyridoxal phosphate</keyword>